<organism evidence="3 4">
    <name type="scientific">Durusdinium trenchii</name>
    <dbReference type="NCBI Taxonomy" id="1381693"/>
    <lineage>
        <taxon>Eukaryota</taxon>
        <taxon>Sar</taxon>
        <taxon>Alveolata</taxon>
        <taxon>Dinophyceae</taxon>
        <taxon>Suessiales</taxon>
        <taxon>Symbiodiniaceae</taxon>
        <taxon>Durusdinium</taxon>
    </lineage>
</organism>
<dbReference type="Proteomes" id="UP001642484">
    <property type="component" value="Unassembled WGS sequence"/>
</dbReference>
<reference evidence="3 4" key="1">
    <citation type="submission" date="2024-02" db="EMBL/GenBank/DDBJ databases">
        <authorList>
            <person name="Chen Y."/>
            <person name="Shah S."/>
            <person name="Dougan E. K."/>
            <person name="Thang M."/>
            <person name="Chan C."/>
        </authorList>
    </citation>
    <scope>NUCLEOTIDE SEQUENCE [LARGE SCALE GENOMIC DNA]</scope>
</reference>
<sequence>MVPSTTSPLLTLLKYTPWLACECFPLLQAQRMILAKPLPTGRGRGATAPVAEAPEPKQLEPIVRIRHASGTNQMGWYLDAQRSEKSDQLSQTLTRVSAHRPDLAAGDWCLEPGSLDGQFRVRLASQRFSQPCGWYLEVDPVPVGPADYRVVVSKRAKPAKREEAEAQAPGEWFIELAELKNGASPLYRLRAASGAVRGWSLYLRRSLYLAEAPEDGEELPESVFRTADSRYVTVHPSQESLWLLEVQPQLTWPSTASPGTAASALPKSARSTQGSHRNSRTYEVVLRNFSGKRLTLQGDGPRALRRTYGQMLKLQQELAEEEVKGAEVQRKAVEMGCMDEEPRSPQIQVRFGWAPKTGDLLEFTATYLVPDTQLGLSIHAHANSASSMQSFVKVHGELDLEAESVMEEVPRARVAPPSAYLHGPALAVYARPNASEALGRLSVGDEVMCGGRQGRWRKITYPLEGWVQAETRDGRAILQPLFGLRPHLRQVVTLRRRLQDQRRPPVCLELLEPSREGEKAYFRARAGEAARLLRELAWLEGRGPDDGRRVAASVKVEMCGKPRQTVLGIF</sequence>
<name>A0ABP0QMU1_9DINO</name>
<feature type="compositionally biased region" description="Low complexity" evidence="2">
    <location>
        <begin position="254"/>
        <end position="266"/>
    </location>
</feature>
<accession>A0ABP0QMU1</accession>
<proteinExistence type="predicted"/>
<feature type="region of interest" description="Disordered" evidence="2">
    <location>
        <begin position="254"/>
        <end position="278"/>
    </location>
</feature>
<dbReference type="EMBL" id="CAXAMN010024729">
    <property type="protein sequence ID" value="CAK9089536.1"/>
    <property type="molecule type" value="Genomic_DNA"/>
</dbReference>
<evidence type="ECO:0008006" key="5">
    <source>
        <dbReference type="Google" id="ProtNLM"/>
    </source>
</evidence>
<evidence type="ECO:0000313" key="3">
    <source>
        <dbReference type="EMBL" id="CAK9089536.1"/>
    </source>
</evidence>
<comment type="caution">
    <text evidence="3">The sequence shown here is derived from an EMBL/GenBank/DDBJ whole genome shotgun (WGS) entry which is preliminary data.</text>
</comment>
<keyword evidence="4" id="KW-1185">Reference proteome</keyword>
<protein>
    <recommendedName>
        <fullName evidence="5">SH3 domain-containing protein</fullName>
    </recommendedName>
</protein>
<evidence type="ECO:0000256" key="2">
    <source>
        <dbReference type="SAM" id="MobiDB-lite"/>
    </source>
</evidence>
<gene>
    <name evidence="3" type="ORF">CCMP2556_LOCUS43090</name>
</gene>
<feature type="coiled-coil region" evidence="1">
    <location>
        <begin position="304"/>
        <end position="331"/>
    </location>
</feature>
<evidence type="ECO:0000313" key="4">
    <source>
        <dbReference type="Proteomes" id="UP001642484"/>
    </source>
</evidence>
<keyword evidence="1" id="KW-0175">Coiled coil</keyword>
<evidence type="ECO:0000256" key="1">
    <source>
        <dbReference type="SAM" id="Coils"/>
    </source>
</evidence>